<sequence>MRPFLLLQDTSLTGISYSLPGTLEGQWIVECERHEDEMPMIFNYVYTTLTTTTQSTIIVATPDDPSDFGRHPLFAMLASNARFDSLRGRLSILYVPDYQSLCRKFGKLWRQSVCCLLFHRFYHIASTVIGHANRKSLRVAAALIEARTNTSILFSRPEIGVFSHGLRHLRLTKGIQPSGIRLLYQMTKERETREGRERLPLPAALLVPSQRGFLLCCGITDNAQPFFLGDN</sequence>
<dbReference type="Proteomes" id="UP000315496">
    <property type="component" value="Chromosome 1"/>
</dbReference>
<dbReference type="VEuPathDB" id="GiardiaDB:GMRT_12291"/>
<comment type="caution">
    <text evidence="1">The sequence shown here is derived from an EMBL/GenBank/DDBJ whole genome shotgun (WGS) entry which is preliminary data.</text>
</comment>
<reference evidence="1 2" key="1">
    <citation type="submission" date="2019-05" db="EMBL/GenBank/DDBJ databases">
        <title>The compact genome of Giardia muris reveals important steps in the evolution of intestinal protozoan parasites.</title>
        <authorList>
            <person name="Xu F."/>
            <person name="Jimenez-Gonzalez A."/>
            <person name="Einarsson E."/>
            <person name="Astvaldsson A."/>
            <person name="Peirasmaki D."/>
            <person name="Eckmann L."/>
            <person name="Andersson J.O."/>
            <person name="Svard S.G."/>
            <person name="Jerlstrom-Hultqvist J."/>
        </authorList>
    </citation>
    <scope>NUCLEOTIDE SEQUENCE [LARGE SCALE GENOMIC DNA]</scope>
    <source>
        <strain evidence="1 2">Roberts-Thomson</strain>
    </source>
</reference>
<gene>
    <name evidence="1" type="ORF">GMRT_12291</name>
</gene>
<keyword evidence="2" id="KW-1185">Reference proteome</keyword>
<accession>A0A4Z1T8U8</accession>
<dbReference type="EMBL" id="VDLU01000001">
    <property type="protein sequence ID" value="TNJ30553.1"/>
    <property type="molecule type" value="Genomic_DNA"/>
</dbReference>
<evidence type="ECO:0000313" key="1">
    <source>
        <dbReference type="EMBL" id="TNJ30553.1"/>
    </source>
</evidence>
<proteinExistence type="predicted"/>
<evidence type="ECO:0000313" key="2">
    <source>
        <dbReference type="Proteomes" id="UP000315496"/>
    </source>
</evidence>
<dbReference type="AlphaFoldDB" id="A0A4Z1T8U8"/>
<protein>
    <submittedName>
        <fullName evidence="1">Uncharacterized protein</fullName>
    </submittedName>
</protein>
<name>A0A4Z1T8U8_GIAMU</name>
<organism evidence="1 2">
    <name type="scientific">Giardia muris</name>
    <dbReference type="NCBI Taxonomy" id="5742"/>
    <lineage>
        <taxon>Eukaryota</taxon>
        <taxon>Metamonada</taxon>
        <taxon>Diplomonadida</taxon>
        <taxon>Hexamitidae</taxon>
        <taxon>Giardiinae</taxon>
        <taxon>Giardia</taxon>
    </lineage>
</organism>